<proteinExistence type="inferred from homology"/>
<sequence length="580" mass="64764">MIVSNIGAELDRLLDWEKGTAEPLLEQPPDMNLGDAAFPCFALSKTLRKNPQLIAAELAQRFALAGVQASAAGAYVNFALDRGLHAQTLLERAELHAVQGEGRTIVIDLSSPNIAKPFGVGHLRSTVIGAALYRMYEAAGENPISVNHLGDWGTQFGKQITAYKRWGSEERLNASPIRESLDLYVRFHDEAEQDPSLDIEARDWFRRLESGDEEALRLWTYFVDVSLTEFNRMYDRLGVSFDRVLGESFYNDKMGAVVEELRAGGLLEESDGAQVVRLDEEGMPPCLILKSDGTTIYPTRDLATALYRHDVLGAEKLLYVVGAEQSLHFRQVFAVLRKMGRDWAEECRHIPFGLMKFEGKKMSTRRGKVVFLEEVLDEAVARASEIMAAKNPLLHNREAIAEAVGIGAIVFGDLKNNRIGEIDFSLEEAVQFEGETGPYVQYTHARARSVIRKAQAAGLPHGSGDAAESEAGVPGHEASSAASEPSGEQAYTWDDASWELLKRLCDYETELRRGLQRHEPSAIARYALDLAKLFNRFYHHNKVLTEVPRERQIRLELTRLTAQRLRWALELLGIGSPEEI</sequence>
<dbReference type="GO" id="GO:0005524">
    <property type="term" value="F:ATP binding"/>
    <property type="evidence" value="ECO:0007669"/>
    <property type="project" value="UniProtKB-UniRule"/>
</dbReference>
<dbReference type="RefSeq" id="WP_141449473.1">
    <property type="nucleotide sequence ID" value="NZ_CP041217.1"/>
</dbReference>
<feature type="domain" description="Arginyl tRNA synthetase N-terminal" evidence="12">
    <location>
        <begin position="4"/>
        <end position="80"/>
    </location>
</feature>
<feature type="compositionally biased region" description="Low complexity" evidence="10">
    <location>
        <begin position="477"/>
        <end position="489"/>
    </location>
</feature>
<dbReference type="InterPro" id="IPR001278">
    <property type="entry name" value="Arg-tRNA-ligase"/>
</dbReference>
<dbReference type="SUPFAM" id="SSF52374">
    <property type="entry name" value="Nucleotidylyl transferase"/>
    <property type="match status" value="1"/>
</dbReference>
<evidence type="ECO:0000256" key="10">
    <source>
        <dbReference type="SAM" id="MobiDB-lite"/>
    </source>
</evidence>
<dbReference type="EMBL" id="CP041217">
    <property type="protein sequence ID" value="QDH22935.1"/>
    <property type="molecule type" value="Genomic_DNA"/>
</dbReference>
<evidence type="ECO:0000313" key="14">
    <source>
        <dbReference type="Proteomes" id="UP000316968"/>
    </source>
</evidence>
<dbReference type="FunFam" id="3.40.50.620:FF:000116">
    <property type="entry name" value="Arginine--tRNA ligase"/>
    <property type="match status" value="1"/>
</dbReference>
<comment type="subcellular location">
    <subcellularLocation>
        <location evidence="8">Cytoplasm</location>
    </subcellularLocation>
</comment>
<dbReference type="CDD" id="cd00671">
    <property type="entry name" value="ArgRS_core"/>
    <property type="match status" value="1"/>
</dbReference>
<dbReference type="Gene3D" id="3.30.1360.70">
    <property type="entry name" value="Arginyl tRNA synthetase N-terminal domain"/>
    <property type="match status" value="1"/>
</dbReference>
<name>A0A4Y6V3S7_SACBS</name>
<keyword evidence="14" id="KW-1185">Reference proteome</keyword>
<dbReference type="Pfam" id="PF03485">
    <property type="entry name" value="Arg_tRNA_synt_N"/>
    <property type="match status" value="1"/>
</dbReference>
<evidence type="ECO:0000256" key="7">
    <source>
        <dbReference type="ARBA" id="ARBA00049339"/>
    </source>
</evidence>
<comment type="catalytic activity">
    <reaction evidence="7 8">
        <text>tRNA(Arg) + L-arginine + ATP = L-arginyl-tRNA(Arg) + AMP + diphosphate</text>
        <dbReference type="Rhea" id="RHEA:20301"/>
        <dbReference type="Rhea" id="RHEA-COMP:9658"/>
        <dbReference type="Rhea" id="RHEA-COMP:9673"/>
        <dbReference type="ChEBI" id="CHEBI:30616"/>
        <dbReference type="ChEBI" id="CHEBI:32682"/>
        <dbReference type="ChEBI" id="CHEBI:33019"/>
        <dbReference type="ChEBI" id="CHEBI:78442"/>
        <dbReference type="ChEBI" id="CHEBI:78513"/>
        <dbReference type="ChEBI" id="CHEBI:456215"/>
        <dbReference type="EC" id="6.1.1.19"/>
    </reaction>
</comment>
<dbReference type="AlphaFoldDB" id="A0A4Y6V3S7"/>
<dbReference type="SUPFAM" id="SSF55190">
    <property type="entry name" value="Arginyl-tRNA synthetase (ArgRS), N-terminal 'additional' domain"/>
    <property type="match status" value="1"/>
</dbReference>
<dbReference type="InterPro" id="IPR035684">
    <property type="entry name" value="ArgRS_core"/>
</dbReference>
<dbReference type="InterPro" id="IPR005148">
    <property type="entry name" value="Arg-tRNA-synth_N"/>
</dbReference>
<dbReference type="SMART" id="SM01016">
    <property type="entry name" value="Arg_tRNA_synt_N"/>
    <property type="match status" value="1"/>
</dbReference>
<keyword evidence="2 8" id="KW-0436">Ligase</keyword>
<keyword evidence="6 8" id="KW-0030">Aminoacyl-tRNA synthetase</keyword>
<keyword evidence="5 8" id="KW-0648">Protein biosynthesis</keyword>
<keyword evidence="8" id="KW-0963">Cytoplasm</keyword>
<evidence type="ECO:0000259" key="11">
    <source>
        <dbReference type="SMART" id="SM00836"/>
    </source>
</evidence>
<feature type="region of interest" description="Disordered" evidence="10">
    <location>
        <begin position="458"/>
        <end position="489"/>
    </location>
</feature>
<dbReference type="GO" id="GO:0006420">
    <property type="term" value="P:arginyl-tRNA aminoacylation"/>
    <property type="evidence" value="ECO:0007669"/>
    <property type="project" value="UniProtKB-UniRule"/>
</dbReference>
<dbReference type="InterPro" id="IPR009080">
    <property type="entry name" value="tRNAsynth_Ia_anticodon-bd"/>
</dbReference>
<dbReference type="EC" id="6.1.1.19" evidence="8"/>
<dbReference type="SMART" id="SM00836">
    <property type="entry name" value="DALR_1"/>
    <property type="match status" value="1"/>
</dbReference>
<feature type="domain" description="DALR anticodon binding" evidence="11">
    <location>
        <begin position="440"/>
        <end position="580"/>
    </location>
</feature>
<evidence type="ECO:0000313" key="13">
    <source>
        <dbReference type="EMBL" id="QDH22935.1"/>
    </source>
</evidence>
<dbReference type="Gene3D" id="3.40.50.620">
    <property type="entry name" value="HUPs"/>
    <property type="match status" value="1"/>
</dbReference>
<evidence type="ECO:0000256" key="6">
    <source>
        <dbReference type="ARBA" id="ARBA00023146"/>
    </source>
</evidence>
<dbReference type="OrthoDB" id="9805987at2"/>
<evidence type="ECO:0000256" key="8">
    <source>
        <dbReference type="HAMAP-Rule" id="MF_00123"/>
    </source>
</evidence>
<dbReference type="PANTHER" id="PTHR11956">
    <property type="entry name" value="ARGINYL-TRNA SYNTHETASE"/>
    <property type="match status" value="1"/>
</dbReference>
<dbReference type="NCBIfam" id="TIGR00456">
    <property type="entry name" value="argS"/>
    <property type="match status" value="1"/>
</dbReference>
<evidence type="ECO:0000256" key="3">
    <source>
        <dbReference type="ARBA" id="ARBA00022741"/>
    </source>
</evidence>
<dbReference type="InterPro" id="IPR014729">
    <property type="entry name" value="Rossmann-like_a/b/a_fold"/>
</dbReference>
<dbReference type="GO" id="GO:0005737">
    <property type="term" value="C:cytoplasm"/>
    <property type="evidence" value="ECO:0007669"/>
    <property type="project" value="UniProtKB-SubCell"/>
</dbReference>
<evidence type="ECO:0000256" key="9">
    <source>
        <dbReference type="RuleBase" id="RU363038"/>
    </source>
</evidence>
<dbReference type="Pfam" id="PF05746">
    <property type="entry name" value="DALR_1"/>
    <property type="match status" value="1"/>
</dbReference>
<evidence type="ECO:0000256" key="1">
    <source>
        <dbReference type="ARBA" id="ARBA00005594"/>
    </source>
</evidence>
<evidence type="ECO:0000256" key="2">
    <source>
        <dbReference type="ARBA" id="ARBA00022598"/>
    </source>
</evidence>
<dbReference type="Pfam" id="PF00750">
    <property type="entry name" value="tRNA-synt_1d"/>
    <property type="match status" value="1"/>
</dbReference>
<evidence type="ECO:0000256" key="4">
    <source>
        <dbReference type="ARBA" id="ARBA00022840"/>
    </source>
</evidence>
<feature type="short sequence motif" description="'HIGH' region" evidence="8">
    <location>
        <begin position="112"/>
        <end position="122"/>
    </location>
</feature>
<dbReference type="Proteomes" id="UP000316968">
    <property type="component" value="Chromosome"/>
</dbReference>
<evidence type="ECO:0000259" key="12">
    <source>
        <dbReference type="SMART" id="SM01016"/>
    </source>
</evidence>
<dbReference type="SUPFAM" id="SSF47323">
    <property type="entry name" value="Anticodon-binding domain of a subclass of class I aminoacyl-tRNA synthetases"/>
    <property type="match status" value="1"/>
</dbReference>
<dbReference type="Gene3D" id="1.10.730.10">
    <property type="entry name" value="Isoleucyl-tRNA Synthetase, Domain 1"/>
    <property type="match status" value="1"/>
</dbReference>
<dbReference type="HAMAP" id="MF_00123">
    <property type="entry name" value="Arg_tRNA_synth"/>
    <property type="match status" value="1"/>
</dbReference>
<dbReference type="PANTHER" id="PTHR11956:SF5">
    <property type="entry name" value="ARGININE--TRNA LIGASE, CYTOPLASMIC"/>
    <property type="match status" value="1"/>
</dbReference>
<reference evidence="13 14" key="1">
    <citation type="submission" date="2019-06" db="EMBL/GenBank/DDBJ databases">
        <title>Saccharibacillus brassicae sp. nov., an endophytic bacterium isolated from Chinese cabbage seeds (Brassica pekinensis).</title>
        <authorList>
            <person name="Jiang L."/>
            <person name="Lee J."/>
            <person name="Kim S.W."/>
        </authorList>
    </citation>
    <scope>NUCLEOTIDE SEQUENCE [LARGE SCALE GENOMIC DNA]</scope>
    <source>
        <strain evidence="14">KCTC 43072 / ATSA2</strain>
    </source>
</reference>
<protein>
    <recommendedName>
        <fullName evidence="8">Arginine--tRNA ligase</fullName>
        <ecNumber evidence="8">6.1.1.19</ecNumber>
    </recommendedName>
    <alternativeName>
        <fullName evidence="8">Arginyl-tRNA synthetase</fullName>
        <shortName evidence="8">ArgRS</shortName>
    </alternativeName>
</protein>
<evidence type="ECO:0000256" key="5">
    <source>
        <dbReference type="ARBA" id="ARBA00022917"/>
    </source>
</evidence>
<dbReference type="InterPro" id="IPR036695">
    <property type="entry name" value="Arg-tRNA-synth_N_sf"/>
</dbReference>
<keyword evidence="3 8" id="KW-0547">Nucleotide-binding</keyword>
<dbReference type="PRINTS" id="PR01038">
    <property type="entry name" value="TRNASYNTHARG"/>
</dbReference>
<keyword evidence="4 8" id="KW-0067">ATP-binding</keyword>
<dbReference type="GO" id="GO:0004814">
    <property type="term" value="F:arginine-tRNA ligase activity"/>
    <property type="evidence" value="ECO:0007669"/>
    <property type="project" value="UniProtKB-UniRule"/>
</dbReference>
<dbReference type="InterPro" id="IPR008909">
    <property type="entry name" value="DALR_anticod-bd"/>
</dbReference>
<organism evidence="13 14">
    <name type="scientific">Saccharibacillus brassicae</name>
    <dbReference type="NCBI Taxonomy" id="2583377"/>
    <lineage>
        <taxon>Bacteria</taxon>
        <taxon>Bacillati</taxon>
        <taxon>Bacillota</taxon>
        <taxon>Bacilli</taxon>
        <taxon>Bacillales</taxon>
        <taxon>Paenibacillaceae</taxon>
        <taxon>Saccharibacillus</taxon>
    </lineage>
</organism>
<accession>A0A4Y6V3S7</accession>
<dbReference type="KEGG" id="saca:FFV09_19990"/>
<gene>
    <name evidence="8 13" type="primary">argS</name>
    <name evidence="13" type="ORF">FFV09_19990</name>
</gene>
<comment type="similarity">
    <text evidence="1 8 9">Belongs to the class-I aminoacyl-tRNA synthetase family.</text>
</comment>
<comment type="subunit">
    <text evidence="8">Monomer.</text>
</comment>